<proteinExistence type="predicted"/>
<name>A0A438D6W0_VITVI</name>
<sequence length="82" mass="9433">MYLLHLRVRVVENQAHGQSSSSKDSSFDDFKKLGPPYFSTTLDPADTESYILKMEKLFNIIDCFEEQNASYATFMLDNEADQ</sequence>
<dbReference type="AlphaFoldDB" id="A0A438D6W0"/>
<accession>A0A438D6W0</accession>
<reference evidence="1 2" key="1">
    <citation type="journal article" date="2018" name="PLoS Genet.">
        <title>Population sequencing reveals clonal diversity and ancestral inbreeding in the grapevine cultivar Chardonnay.</title>
        <authorList>
            <person name="Roach M.J."/>
            <person name="Johnson D.L."/>
            <person name="Bohlmann J."/>
            <person name="van Vuuren H.J."/>
            <person name="Jones S.J."/>
            <person name="Pretorius I.S."/>
            <person name="Schmidt S.A."/>
            <person name="Borneman A.R."/>
        </authorList>
    </citation>
    <scope>NUCLEOTIDE SEQUENCE [LARGE SCALE GENOMIC DNA]</scope>
    <source>
        <strain evidence="2">cv. Chardonnay</strain>
        <tissue evidence="1">Leaf</tissue>
    </source>
</reference>
<dbReference type="EMBL" id="QGNW01001766">
    <property type="protein sequence ID" value="RVW31154.1"/>
    <property type="molecule type" value="Genomic_DNA"/>
</dbReference>
<gene>
    <name evidence="1" type="ORF">CK203_108456</name>
</gene>
<protein>
    <submittedName>
        <fullName evidence="1">Uncharacterized protein</fullName>
    </submittedName>
</protein>
<organism evidence="1 2">
    <name type="scientific">Vitis vinifera</name>
    <name type="common">Grape</name>
    <dbReference type="NCBI Taxonomy" id="29760"/>
    <lineage>
        <taxon>Eukaryota</taxon>
        <taxon>Viridiplantae</taxon>
        <taxon>Streptophyta</taxon>
        <taxon>Embryophyta</taxon>
        <taxon>Tracheophyta</taxon>
        <taxon>Spermatophyta</taxon>
        <taxon>Magnoliopsida</taxon>
        <taxon>eudicotyledons</taxon>
        <taxon>Gunneridae</taxon>
        <taxon>Pentapetalae</taxon>
        <taxon>rosids</taxon>
        <taxon>Vitales</taxon>
        <taxon>Vitaceae</taxon>
        <taxon>Viteae</taxon>
        <taxon>Vitis</taxon>
    </lineage>
</organism>
<evidence type="ECO:0000313" key="2">
    <source>
        <dbReference type="Proteomes" id="UP000288805"/>
    </source>
</evidence>
<dbReference type="Proteomes" id="UP000288805">
    <property type="component" value="Unassembled WGS sequence"/>
</dbReference>
<evidence type="ECO:0000313" key="1">
    <source>
        <dbReference type="EMBL" id="RVW31154.1"/>
    </source>
</evidence>
<comment type="caution">
    <text evidence="1">The sequence shown here is derived from an EMBL/GenBank/DDBJ whole genome shotgun (WGS) entry which is preliminary data.</text>
</comment>